<dbReference type="EMBL" id="JBAHYK010000151">
    <property type="protein sequence ID" value="KAL0577525.1"/>
    <property type="molecule type" value="Genomic_DNA"/>
</dbReference>
<protein>
    <recommendedName>
        <fullName evidence="4">Isomerase YbhE</fullName>
    </recommendedName>
</protein>
<dbReference type="Proteomes" id="UP001465976">
    <property type="component" value="Unassembled WGS sequence"/>
</dbReference>
<gene>
    <name evidence="2" type="ORF">V5O48_004466</name>
</gene>
<evidence type="ECO:0000256" key="1">
    <source>
        <dbReference type="ARBA" id="ARBA00005564"/>
    </source>
</evidence>
<accession>A0ABR3FQ03</accession>
<comment type="similarity">
    <text evidence="1">Belongs to the cycloisomerase 2 family.</text>
</comment>
<name>A0ABR3FQ03_9AGAR</name>
<organism evidence="2 3">
    <name type="scientific">Marasmius crinis-equi</name>
    <dbReference type="NCBI Taxonomy" id="585013"/>
    <lineage>
        <taxon>Eukaryota</taxon>
        <taxon>Fungi</taxon>
        <taxon>Dikarya</taxon>
        <taxon>Basidiomycota</taxon>
        <taxon>Agaricomycotina</taxon>
        <taxon>Agaricomycetes</taxon>
        <taxon>Agaricomycetidae</taxon>
        <taxon>Agaricales</taxon>
        <taxon>Marasmiineae</taxon>
        <taxon>Marasmiaceae</taxon>
        <taxon>Marasmius</taxon>
    </lineage>
</organism>
<dbReference type="PANTHER" id="PTHR30344:SF1">
    <property type="entry name" value="6-PHOSPHOGLUCONOLACTONASE"/>
    <property type="match status" value="1"/>
</dbReference>
<dbReference type="Gene3D" id="2.130.10.10">
    <property type="entry name" value="YVTN repeat-like/Quinoprotein amine dehydrogenase"/>
    <property type="match status" value="1"/>
</dbReference>
<keyword evidence="3" id="KW-1185">Reference proteome</keyword>
<evidence type="ECO:0000313" key="2">
    <source>
        <dbReference type="EMBL" id="KAL0577525.1"/>
    </source>
</evidence>
<dbReference type="InterPro" id="IPR019405">
    <property type="entry name" value="Lactonase_7-beta_prop"/>
</dbReference>
<dbReference type="PANTHER" id="PTHR30344">
    <property type="entry name" value="6-PHOSPHOGLUCONOLACTONASE-RELATED"/>
    <property type="match status" value="1"/>
</dbReference>
<dbReference type="Pfam" id="PF10282">
    <property type="entry name" value="Lactonase"/>
    <property type="match status" value="1"/>
</dbReference>
<evidence type="ECO:0008006" key="4">
    <source>
        <dbReference type="Google" id="ProtNLM"/>
    </source>
</evidence>
<evidence type="ECO:0000313" key="3">
    <source>
        <dbReference type="Proteomes" id="UP001465976"/>
    </source>
</evidence>
<proteinExistence type="inferred from homology"/>
<dbReference type="InterPro" id="IPR015943">
    <property type="entry name" value="WD40/YVTN_repeat-like_dom_sf"/>
</dbReference>
<dbReference type="SUPFAM" id="SSF51004">
    <property type="entry name" value="C-terminal (heme d1) domain of cytochrome cd1-nitrite reductase"/>
    <property type="match status" value="1"/>
</dbReference>
<dbReference type="InterPro" id="IPR050282">
    <property type="entry name" value="Cycloisomerase_2"/>
</dbReference>
<comment type="caution">
    <text evidence="2">The sequence shown here is derived from an EMBL/GenBank/DDBJ whole genome shotgun (WGS) entry which is preliminary data.</text>
</comment>
<sequence>MVSFSILAGGYDTFIAAYLFNASSSSLTVSGRYDSGTNASWIGAHPTNVSVFYAVNQISPGLIRTFTTTSDGVVSGPFDSASSGGNRPPHTLALSTGEVAVVNYDTGTGRVVPTESPLTFTNATESSPIITFPPPAGGLSHPHMVFEHGNEVLVPDLGSNKIWRLRKKDHIWQILGDIPQPIGSGPRHIAVHDDRLFTLHELSSTLTIQKLPELSFNATAPLIANASILPENPPAGSKWAAGEILMKKPTKEFPTPYIYVSNRNTATDPASLDPRGDSIAIFEHVGKGTPEEGLKLVKQVYTGLTQIRGMEIGLEENGSERYLIAAGVAGNAGTVVLERVEKGADLRVVARNTDIPTRTTFLWLK</sequence>
<reference evidence="2 3" key="1">
    <citation type="submission" date="2024-02" db="EMBL/GenBank/DDBJ databases">
        <title>A draft genome for the cacao thread blight pathogen Marasmius crinis-equi.</title>
        <authorList>
            <person name="Cohen S.P."/>
            <person name="Baruah I.K."/>
            <person name="Amoako-Attah I."/>
            <person name="Bukari Y."/>
            <person name="Meinhardt L.W."/>
            <person name="Bailey B.A."/>
        </authorList>
    </citation>
    <scope>NUCLEOTIDE SEQUENCE [LARGE SCALE GENOMIC DNA]</scope>
    <source>
        <strain evidence="2 3">GH-76</strain>
    </source>
</reference>
<dbReference type="InterPro" id="IPR011048">
    <property type="entry name" value="Haem_d1_sf"/>
</dbReference>